<dbReference type="AlphaFoldDB" id="A0AAV6G269"/>
<dbReference type="CDD" id="cd04446">
    <property type="entry name" value="DEP_DEPDC4"/>
    <property type="match status" value="1"/>
</dbReference>
<name>A0AAV6G269_9TELE</name>
<dbReference type="PANTHER" id="PTHR16206:SF10">
    <property type="entry name" value="DEP DOMAIN-CONTAINING PROTEIN 4"/>
    <property type="match status" value="1"/>
</dbReference>
<evidence type="ECO:0000313" key="3">
    <source>
        <dbReference type="Proteomes" id="UP000823561"/>
    </source>
</evidence>
<organism evidence="2 3">
    <name type="scientific">Alosa alosa</name>
    <name type="common">allis shad</name>
    <dbReference type="NCBI Taxonomy" id="278164"/>
    <lineage>
        <taxon>Eukaryota</taxon>
        <taxon>Metazoa</taxon>
        <taxon>Chordata</taxon>
        <taxon>Craniata</taxon>
        <taxon>Vertebrata</taxon>
        <taxon>Euteleostomi</taxon>
        <taxon>Actinopterygii</taxon>
        <taxon>Neopterygii</taxon>
        <taxon>Teleostei</taxon>
        <taxon>Clupei</taxon>
        <taxon>Clupeiformes</taxon>
        <taxon>Clupeoidei</taxon>
        <taxon>Clupeidae</taxon>
        <taxon>Alosa</taxon>
    </lineage>
</organism>
<reference evidence="2 3" key="1">
    <citation type="submission" date="2020-10" db="EMBL/GenBank/DDBJ databases">
        <title>Chromosome-scale genome assembly of the Allis shad, Alosa alosa.</title>
        <authorList>
            <person name="Margot Z."/>
            <person name="Christophe K."/>
            <person name="Cabau C."/>
            <person name="Louis A."/>
            <person name="Berthelot C."/>
            <person name="Parey E."/>
            <person name="Roest Crollius H."/>
            <person name="Montfort J."/>
            <person name="Robinson-Rechavi M."/>
            <person name="Bucao C."/>
            <person name="Bouchez O."/>
            <person name="Gislard M."/>
            <person name="Lluch J."/>
            <person name="Milhes M."/>
            <person name="Lampietro C."/>
            <person name="Lopez Roques C."/>
            <person name="Donnadieu C."/>
            <person name="Braasch I."/>
            <person name="Desvignes T."/>
            <person name="Postlethwait J."/>
            <person name="Bobe J."/>
            <person name="Guiguen Y."/>
        </authorList>
    </citation>
    <scope>NUCLEOTIDE SEQUENCE [LARGE SCALE GENOMIC DNA]</scope>
    <source>
        <strain evidence="2">M-15738</strain>
        <tissue evidence="2">Blood</tissue>
    </source>
</reference>
<dbReference type="PROSITE" id="PS50186">
    <property type="entry name" value="DEP"/>
    <property type="match status" value="1"/>
</dbReference>
<dbReference type="Gene3D" id="1.10.10.10">
    <property type="entry name" value="Winged helix-like DNA-binding domain superfamily/Winged helix DNA-binding domain"/>
    <property type="match status" value="1"/>
</dbReference>
<feature type="domain" description="DEP" evidence="1">
    <location>
        <begin position="45"/>
        <end position="135"/>
    </location>
</feature>
<proteinExistence type="predicted"/>
<dbReference type="SMART" id="SM00049">
    <property type="entry name" value="DEP"/>
    <property type="match status" value="1"/>
</dbReference>
<gene>
    <name evidence="2" type="ORF">AALO_G00223330</name>
</gene>
<dbReference type="GO" id="GO:0035556">
    <property type="term" value="P:intracellular signal transduction"/>
    <property type="evidence" value="ECO:0007669"/>
    <property type="project" value="InterPro"/>
</dbReference>
<dbReference type="SUPFAM" id="SSF46785">
    <property type="entry name" value="Winged helix' DNA-binding domain"/>
    <property type="match status" value="1"/>
</dbReference>
<dbReference type="CDD" id="cd04405">
    <property type="entry name" value="RhoGAP_BRCC3-like"/>
    <property type="match status" value="1"/>
</dbReference>
<evidence type="ECO:0000313" key="2">
    <source>
        <dbReference type="EMBL" id="KAG5267582.1"/>
    </source>
</evidence>
<protein>
    <recommendedName>
        <fullName evidence="1">DEP domain-containing protein</fullName>
    </recommendedName>
</protein>
<evidence type="ECO:0000259" key="1">
    <source>
        <dbReference type="PROSITE" id="PS50186"/>
    </source>
</evidence>
<dbReference type="EMBL" id="JADWDJ010000017">
    <property type="protein sequence ID" value="KAG5267582.1"/>
    <property type="molecule type" value="Genomic_DNA"/>
</dbReference>
<sequence length="543" mass="61988">MAVDLTPRFRRLNSETRSFRLNGQSLGSSGPFRATQLWRNIIQALQTQVEVRRRRQHLRVHNECFTGADAVDVVLSHLMQNILFCTSEVSRLKATRLCQALMDSRVFEPVGTKLFRREKESAFEDSSHSLYRFVDCNALPGSGKRGADFENWSPSEHVGKKKKGSRLEELRTISNPLAMGSSDRRVERLLETINLHPTMPSSQKQAPSTNFLSKKLVEEVWRQQTLLQLLQIIDLPVLDCILTSPVRTELPHSTALRNHNDLVISNTCVEREVTQSLNLPETDCWLAAAADCLELFPDQLIVVVGEQLVQQETRTSDVEERLANQKRLLFDTISKYYSCQERQPLLSGRYLDIHVGILQLLDCGRKEEALRASQLCMRMLSSSCRDELRRLLAFLCAAADPAACRLQKQAENGPLVCKTFLRAILQSKDMTRAQSEQLLLFLMDNHTQLFKTPISLVESVRKALQSLQQGRDPVNAPMFRFCQQVSLQEYESQREQATMEGLKQLILHISNSTTLSLKEKKRLVKDFQKHHPGAFLQHFTSTF</sequence>
<comment type="caution">
    <text evidence="2">The sequence shown here is derived from an EMBL/GenBank/DDBJ whole genome shotgun (WGS) entry which is preliminary data.</text>
</comment>
<dbReference type="InterPro" id="IPR036388">
    <property type="entry name" value="WH-like_DNA-bd_sf"/>
</dbReference>
<dbReference type="Pfam" id="PF00610">
    <property type="entry name" value="DEP"/>
    <property type="match status" value="1"/>
</dbReference>
<dbReference type="InterPro" id="IPR036390">
    <property type="entry name" value="WH_DNA-bd_sf"/>
</dbReference>
<dbReference type="InterPro" id="IPR000591">
    <property type="entry name" value="DEP_dom"/>
</dbReference>
<dbReference type="Proteomes" id="UP000823561">
    <property type="component" value="Chromosome 17"/>
</dbReference>
<accession>A0AAV6G269</accession>
<keyword evidence="3" id="KW-1185">Reference proteome</keyword>
<dbReference type="PANTHER" id="PTHR16206">
    <property type="entry name" value="DEP DOMAIN-CONTAINING"/>
    <property type="match status" value="1"/>
</dbReference>